<reference evidence="2 3" key="1">
    <citation type="submission" date="2015-09" db="EMBL/GenBank/DDBJ databases">
        <title>Draft genome of a European isolate of the apple canker pathogen Neonectria ditissima.</title>
        <authorList>
            <person name="Gomez-Cortecero A."/>
            <person name="Harrison R.J."/>
            <person name="Armitage A.D."/>
        </authorList>
    </citation>
    <scope>NUCLEOTIDE SEQUENCE [LARGE SCALE GENOMIC DNA]</scope>
    <source>
        <strain evidence="2 3">R09/05</strain>
    </source>
</reference>
<protein>
    <submittedName>
        <fullName evidence="2">Uncharacterized protein</fullName>
    </submittedName>
</protein>
<organism evidence="2 3">
    <name type="scientific">Neonectria ditissima</name>
    <dbReference type="NCBI Taxonomy" id="78410"/>
    <lineage>
        <taxon>Eukaryota</taxon>
        <taxon>Fungi</taxon>
        <taxon>Dikarya</taxon>
        <taxon>Ascomycota</taxon>
        <taxon>Pezizomycotina</taxon>
        <taxon>Sordariomycetes</taxon>
        <taxon>Hypocreomycetidae</taxon>
        <taxon>Hypocreales</taxon>
        <taxon>Nectriaceae</taxon>
        <taxon>Neonectria</taxon>
    </lineage>
</organism>
<comment type="caution">
    <text evidence="2">The sequence shown here is derived from an EMBL/GenBank/DDBJ whole genome shotgun (WGS) entry which is preliminary data.</text>
</comment>
<evidence type="ECO:0000313" key="3">
    <source>
        <dbReference type="Proteomes" id="UP000050424"/>
    </source>
</evidence>
<sequence length="142" mass="14739">MTTNGEFGQPSWPRRYRACSPATRKRGDLSDGLREEFQAPRSARRLIASAHWCPPNPPMQHTGACIWEAAGCSTGGLGAGHRTSLGMVQGNAGWPVGVAGGGAGIGVGAGAGRSSLVAGTANRGFADFSKPSAFSRWLDRGR</sequence>
<proteinExistence type="predicted"/>
<dbReference type="EMBL" id="LKCW01000259">
    <property type="protein sequence ID" value="KPM35323.1"/>
    <property type="molecule type" value="Genomic_DNA"/>
</dbReference>
<keyword evidence="3" id="KW-1185">Reference proteome</keyword>
<dbReference type="Proteomes" id="UP000050424">
    <property type="component" value="Unassembled WGS sequence"/>
</dbReference>
<feature type="region of interest" description="Disordered" evidence="1">
    <location>
        <begin position="1"/>
        <end position="36"/>
    </location>
</feature>
<name>A0A0P7AMY8_9HYPO</name>
<evidence type="ECO:0000256" key="1">
    <source>
        <dbReference type="SAM" id="MobiDB-lite"/>
    </source>
</evidence>
<accession>A0A0P7AMY8</accession>
<feature type="compositionally biased region" description="Basic and acidic residues" evidence="1">
    <location>
        <begin position="25"/>
        <end position="36"/>
    </location>
</feature>
<dbReference type="AlphaFoldDB" id="A0A0P7AMY8"/>
<evidence type="ECO:0000313" key="2">
    <source>
        <dbReference type="EMBL" id="KPM35323.1"/>
    </source>
</evidence>
<gene>
    <name evidence="2" type="ORF">AK830_g11244</name>
</gene>